<dbReference type="Proteomes" id="UP000549066">
    <property type="component" value="Unassembled WGS sequence"/>
</dbReference>
<dbReference type="PANTHER" id="PTHR12835">
    <property type="entry name" value="BIOTIN PROTEIN LIGASE"/>
    <property type="match status" value="1"/>
</dbReference>
<feature type="domain" description="BPL/LPL catalytic" evidence="6">
    <location>
        <begin position="36"/>
        <end position="196"/>
    </location>
</feature>
<dbReference type="EC" id="6.3.4.15" evidence="3"/>
<sequence>MDWERSRAAVPRFEFRDEVGSTNDELRAAASGPDAAEWGHGAVLVTDNQTHGRGRLGRVWLAPTGKTLAISVLLRPELDGGAPLPPDAYGWIPLIAGAAMTEAVRRAVELHVPPGTTDATAGSMPSPAEQQGPAASARPSRRRLRAEEAEGPDGSGGVDVELKWPNDVLVSGYKICGILSELLPDSGAVIVGAGLNLTLDEHDLPTLTSTSLLLVTGAQPDADAVLADYLGTFLEMFGAFVASGADAVASGVAARVAELCGTIGSEVRVELPGDRELLGHAERLDDDGRLVVIDRENGEPWSVAAGDVTHLRY</sequence>
<dbReference type="Gene3D" id="3.30.930.10">
    <property type="entry name" value="Bira Bifunctional Protein, Domain 2"/>
    <property type="match status" value="1"/>
</dbReference>
<evidence type="ECO:0000256" key="4">
    <source>
        <dbReference type="SAM" id="MobiDB-lite"/>
    </source>
</evidence>
<dbReference type="InterPro" id="IPR003142">
    <property type="entry name" value="BPL_C"/>
</dbReference>
<keyword evidence="1 7" id="KW-0436">Ligase</keyword>
<comment type="caution">
    <text evidence="7">The sequence shown here is derived from an EMBL/GenBank/DDBJ whole genome shotgun (WGS) entry which is preliminary data.</text>
</comment>
<evidence type="ECO:0000313" key="8">
    <source>
        <dbReference type="Proteomes" id="UP000549066"/>
    </source>
</evidence>
<evidence type="ECO:0000259" key="6">
    <source>
        <dbReference type="Pfam" id="PF03099"/>
    </source>
</evidence>
<dbReference type="PANTHER" id="PTHR12835:SF5">
    <property type="entry name" value="BIOTIN--PROTEIN LIGASE"/>
    <property type="match status" value="1"/>
</dbReference>
<protein>
    <recommendedName>
        <fullName evidence="3">biotin--[biotin carboxyl-carrier protein] ligase</fullName>
        <ecNumber evidence="3">6.3.4.15</ecNumber>
    </recommendedName>
</protein>
<keyword evidence="2" id="KW-0092">Biotin</keyword>
<reference evidence="7 8" key="1">
    <citation type="submission" date="2020-07" db="EMBL/GenBank/DDBJ databases">
        <title>Sequencing the genomes of 1000 actinobacteria strains.</title>
        <authorList>
            <person name="Klenk H.-P."/>
        </authorList>
    </citation>
    <scope>NUCLEOTIDE SEQUENCE [LARGE SCALE GENOMIC DNA]</scope>
    <source>
        <strain evidence="7 8">DSM 8598</strain>
    </source>
</reference>
<feature type="domain" description="Biotin protein ligase C-terminal" evidence="5">
    <location>
        <begin position="262"/>
        <end position="310"/>
    </location>
</feature>
<dbReference type="GO" id="GO:0004077">
    <property type="term" value="F:biotin--[biotin carboxyl-carrier protein] ligase activity"/>
    <property type="evidence" value="ECO:0007669"/>
    <property type="project" value="UniProtKB-EC"/>
</dbReference>
<evidence type="ECO:0000313" key="7">
    <source>
        <dbReference type="EMBL" id="NYG20536.1"/>
    </source>
</evidence>
<evidence type="ECO:0000256" key="1">
    <source>
        <dbReference type="ARBA" id="ARBA00022598"/>
    </source>
</evidence>
<dbReference type="EMBL" id="JACCFI010000001">
    <property type="protein sequence ID" value="NYG20536.1"/>
    <property type="molecule type" value="Genomic_DNA"/>
</dbReference>
<dbReference type="Pfam" id="PF02237">
    <property type="entry name" value="BPL_C"/>
    <property type="match status" value="1"/>
</dbReference>
<gene>
    <name evidence="7" type="ORF">BJY17_001283</name>
</gene>
<keyword evidence="8" id="KW-1185">Reference proteome</keyword>
<dbReference type="SUPFAM" id="SSF55681">
    <property type="entry name" value="Class II aaRS and biotin synthetases"/>
    <property type="match status" value="2"/>
</dbReference>
<dbReference type="InterPro" id="IPR004408">
    <property type="entry name" value="Biotin_CoA_COase_ligase"/>
</dbReference>
<evidence type="ECO:0000256" key="2">
    <source>
        <dbReference type="ARBA" id="ARBA00023267"/>
    </source>
</evidence>
<evidence type="ECO:0000259" key="5">
    <source>
        <dbReference type="Pfam" id="PF02237"/>
    </source>
</evidence>
<dbReference type="InterPro" id="IPR045864">
    <property type="entry name" value="aa-tRNA-synth_II/BPL/LPL"/>
</dbReference>
<proteinExistence type="predicted"/>
<dbReference type="AlphaFoldDB" id="A0A852WRG3"/>
<dbReference type="Pfam" id="PF03099">
    <property type="entry name" value="BPL_LplA_LipB"/>
    <property type="match status" value="1"/>
</dbReference>
<organism evidence="7 8">
    <name type="scientific">Agromyces hippuratus</name>
    <dbReference type="NCBI Taxonomy" id="286438"/>
    <lineage>
        <taxon>Bacteria</taxon>
        <taxon>Bacillati</taxon>
        <taxon>Actinomycetota</taxon>
        <taxon>Actinomycetes</taxon>
        <taxon>Micrococcales</taxon>
        <taxon>Microbacteriaceae</taxon>
        <taxon>Agromyces</taxon>
    </lineage>
</organism>
<dbReference type="CDD" id="cd16442">
    <property type="entry name" value="BPL"/>
    <property type="match status" value="1"/>
</dbReference>
<dbReference type="RefSeq" id="WP_179550643.1">
    <property type="nucleotide sequence ID" value="NZ_JACCFI010000001.1"/>
</dbReference>
<name>A0A852WRG3_9MICO</name>
<dbReference type="InterPro" id="IPR004143">
    <property type="entry name" value="BPL_LPL_catalytic"/>
</dbReference>
<evidence type="ECO:0000256" key="3">
    <source>
        <dbReference type="ARBA" id="ARBA00024227"/>
    </source>
</evidence>
<accession>A0A852WRG3</accession>
<feature type="region of interest" description="Disordered" evidence="4">
    <location>
        <begin position="113"/>
        <end position="158"/>
    </location>
</feature>
<dbReference type="GO" id="GO:0005737">
    <property type="term" value="C:cytoplasm"/>
    <property type="evidence" value="ECO:0007669"/>
    <property type="project" value="TreeGrafter"/>
</dbReference>
<dbReference type="Gene3D" id="2.30.30.100">
    <property type="match status" value="1"/>
</dbReference>